<dbReference type="InterPro" id="IPR017896">
    <property type="entry name" value="4Fe4S_Fe-S-bd"/>
</dbReference>
<dbReference type="STRING" id="360105.CCV52592_1932"/>
<dbReference type="Proteomes" id="UP000006380">
    <property type="component" value="Chromosome"/>
</dbReference>
<keyword evidence="3" id="KW-1185">Reference proteome</keyword>
<reference evidence="2" key="1">
    <citation type="submission" date="2016-07" db="EMBL/GenBank/DDBJ databases">
        <title>Comparative genomics of the Campylobacter concisus group.</title>
        <authorList>
            <person name="Miller W.G."/>
            <person name="Yee E."/>
            <person name="Chapman M.H."/>
            <person name="Huynh S."/>
            <person name="Bono J.L."/>
            <person name="On S.L.W."/>
            <person name="StLeger J."/>
            <person name="Foster G."/>
            <person name="Parker C.T."/>
        </authorList>
    </citation>
    <scope>NUCLEOTIDE SEQUENCE</scope>
    <source>
        <strain evidence="2">525.92</strain>
    </source>
</reference>
<dbReference type="AlphaFoldDB" id="A7GZP1"/>
<evidence type="ECO:0000313" key="3">
    <source>
        <dbReference type="Proteomes" id="UP000006380"/>
    </source>
</evidence>
<dbReference type="PROSITE" id="PS51379">
    <property type="entry name" value="4FE4S_FER_2"/>
    <property type="match status" value="2"/>
</dbReference>
<gene>
    <name evidence="2" type="primary">napF</name>
    <name evidence="2" type="ORF">CCV52592_1932</name>
</gene>
<evidence type="ECO:0000313" key="2">
    <source>
        <dbReference type="EMBL" id="EAT99744.1"/>
    </source>
</evidence>
<organism evidence="2 3">
    <name type="scientific">Campylobacter curvus (strain 525.92)</name>
    <dbReference type="NCBI Taxonomy" id="360105"/>
    <lineage>
        <taxon>Bacteria</taxon>
        <taxon>Pseudomonadati</taxon>
        <taxon>Campylobacterota</taxon>
        <taxon>Epsilonproteobacteria</taxon>
        <taxon>Campylobacterales</taxon>
        <taxon>Campylobacteraceae</taxon>
        <taxon>Campylobacter</taxon>
    </lineage>
</organism>
<name>A7GZP1_CAMC5</name>
<dbReference type="HOGENOM" id="CLU_077329_2_0_7"/>
<accession>A7GZP1</accession>
<proteinExistence type="predicted"/>
<dbReference type="OrthoDB" id="9800445at2"/>
<dbReference type="EMBL" id="CP000767">
    <property type="protein sequence ID" value="EAT99744.1"/>
    <property type="molecule type" value="Genomic_DNA"/>
</dbReference>
<feature type="domain" description="4Fe-4S ferredoxin-type" evidence="1">
    <location>
        <begin position="24"/>
        <end position="55"/>
    </location>
</feature>
<dbReference type="RefSeq" id="WP_011992548.1">
    <property type="nucleotide sequence ID" value="NC_009715.2"/>
</dbReference>
<feature type="domain" description="4Fe-4S ferredoxin-type" evidence="1">
    <location>
        <begin position="129"/>
        <end position="157"/>
    </location>
</feature>
<dbReference type="Gene3D" id="3.30.70.20">
    <property type="match status" value="2"/>
</dbReference>
<sequence>MMQTRRELFNKILGAGKTAPKAITPPYFSGEFDCTLCDAPCVDACERELLSFEEDKVVFKVKKLGCNFCEACAMACEQAGRKSLGLNFAKSINAKVSIEVNSCLAWNDTICYNCQDACKFRAIDFLGVFRPMINERCTGCGECFDVCFKNSLKMEAL</sequence>
<dbReference type="KEGG" id="ccv:CCV52592_1932"/>
<evidence type="ECO:0000259" key="1">
    <source>
        <dbReference type="PROSITE" id="PS51379"/>
    </source>
</evidence>
<protein>
    <submittedName>
        <fullName evidence="2">Ferredoxin-type protein</fullName>
    </submittedName>
</protein>
<dbReference type="SUPFAM" id="SSF54862">
    <property type="entry name" value="4Fe-4S ferredoxins"/>
    <property type="match status" value="2"/>
</dbReference>
<dbReference type="Pfam" id="PF00037">
    <property type="entry name" value="Fer4"/>
    <property type="match status" value="1"/>
</dbReference>